<evidence type="ECO:0000313" key="8">
    <source>
        <dbReference type="Proteomes" id="UP000009223"/>
    </source>
</evidence>
<evidence type="ECO:0000256" key="2">
    <source>
        <dbReference type="ARBA" id="ARBA00022801"/>
    </source>
</evidence>
<feature type="binding site" evidence="6">
    <location>
        <position position="141"/>
    </location>
    <ligand>
        <name>Mn(2+)</name>
        <dbReference type="ChEBI" id="CHEBI:29035"/>
    </ligand>
</feature>
<evidence type="ECO:0000313" key="7">
    <source>
        <dbReference type="EMBL" id="AEF85982.1"/>
    </source>
</evidence>
<feature type="active site" description="Proton donor" evidence="6">
    <location>
        <position position="28"/>
    </location>
</feature>
<feature type="binding site" evidence="6">
    <location>
        <position position="89"/>
    </location>
    <ligand>
        <name>substrate</name>
    </ligand>
</feature>
<feature type="binding site" evidence="6">
    <location>
        <position position="109"/>
    </location>
    <ligand>
        <name>substrate</name>
    </ligand>
</feature>
<keyword evidence="4 6" id="KW-0456">Lyase</keyword>
<dbReference type="SUPFAM" id="SSF110581">
    <property type="entry name" value="Indigoidine synthase A-like"/>
    <property type="match status" value="1"/>
</dbReference>
<evidence type="ECO:0000256" key="4">
    <source>
        <dbReference type="ARBA" id="ARBA00023239"/>
    </source>
</evidence>
<dbReference type="EC" id="4.2.1.70" evidence="6"/>
<dbReference type="InterPro" id="IPR007342">
    <property type="entry name" value="PsuG"/>
</dbReference>
<keyword evidence="1 6" id="KW-0479">Metal-binding</keyword>
<dbReference type="HAMAP" id="MF_01876">
    <property type="entry name" value="PsiMP_glycosidase"/>
    <property type="match status" value="1"/>
</dbReference>
<reference evidence="7 8" key="2">
    <citation type="journal article" date="2011" name="ISME J.">
        <title>RNA-seq reveals cooperative metabolic interactions between two termite-gut spirochete species in co-culture.</title>
        <authorList>
            <person name="Rosenthal A.Z."/>
            <person name="Matson E.G."/>
            <person name="Eldar A."/>
            <person name="Leadbetter J.R."/>
        </authorList>
    </citation>
    <scope>NUCLEOTIDE SEQUENCE [LARGE SCALE GENOMIC DNA]</scope>
    <source>
        <strain evidence="8">ATCC BAA-887 / DSM 12427 / ZAS-2</strain>
    </source>
</reference>
<keyword evidence="8" id="KW-1185">Reference proteome</keyword>
<dbReference type="eggNOG" id="COG2313">
    <property type="taxonomic scope" value="Bacteria"/>
</dbReference>
<proteinExistence type="inferred from homology"/>
<dbReference type="HOGENOM" id="CLU_012201_0_1_12"/>
<comment type="cofactor">
    <cofactor evidence="6">
        <name>Mn(2+)</name>
        <dbReference type="ChEBI" id="CHEBI:29035"/>
    </cofactor>
    <text evidence="6">Binds 1 Mn(2+) ion per subunit.</text>
</comment>
<dbReference type="PANTHER" id="PTHR42909">
    <property type="entry name" value="ZGC:136858"/>
    <property type="match status" value="1"/>
</dbReference>
<dbReference type="InterPro" id="IPR022830">
    <property type="entry name" value="Indigdn_synthA-like"/>
</dbReference>
<gene>
    <name evidence="6" type="primary">psuG</name>
    <name evidence="7" type="ordered locus">TREPR_3756</name>
</gene>
<evidence type="ECO:0000256" key="6">
    <source>
        <dbReference type="HAMAP-Rule" id="MF_01876"/>
    </source>
</evidence>
<dbReference type="AlphaFoldDB" id="F5YQ89"/>
<feature type="binding site" evidence="6">
    <location>
        <begin position="143"/>
        <end position="145"/>
    </location>
    <ligand>
        <name>substrate</name>
    </ligand>
</feature>
<protein>
    <recommendedName>
        <fullName evidence="6">Pseudouridine-5'-phosphate glycosidase</fullName>
        <shortName evidence="6">PsiMP glycosidase</shortName>
        <ecNumber evidence="6">4.2.1.70</ecNumber>
    </recommendedName>
</protein>
<organism evidence="7 8">
    <name type="scientific">Treponema primitia (strain ATCC BAA-887 / DSM 12427 / ZAS-2)</name>
    <dbReference type="NCBI Taxonomy" id="545694"/>
    <lineage>
        <taxon>Bacteria</taxon>
        <taxon>Pseudomonadati</taxon>
        <taxon>Spirochaetota</taxon>
        <taxon>Spirochaetia</taxon>
        <taxon>Spirochaetales</taxon>
        <taxon>Treponemataceae</taxon>
        <taxon>Treponema</taxon>
    </lineage>
</organism>
<dbReference type="Gene3D" id="3.40.1790.10">
    <property type="entry name" value="Indigoidine synthase domain"/>
    <property type="match status" value="1"/>
</dbReference>
<accession>F5YQ89</accession>
<dbReference type="GO" id="GO:0016798">
    <property type="term" value="F:hydrolase activity, acting on glycosyl bonds"/>
    <property type="evidence" value="ECO:0007669"/>
    <property type="project" value="UniProtKB-KW"/>
</dbReference>
<keyword evidence="3 6" id="KW-0464">Manganese</keyword>
<dbReference type="GO" id="GO:0004730">
    <property type="term" value="F:pseudouridylate synthase activity"/>
    <property type="evidence" value="ECO:0007669"/>
    <property type="project" value="UniProtKB-UniRule"/>
</dbReference>
<name>F5YQ89_TREPZ</name>
<dbReference type="GO" id="GO:0046113">
    <property type="term" value="P:nucleobase catabolic process"/>
    <property type="evidence" value="ECO:0007669"/>
    <property type="project" value="UniProtKB-UniRule"/>
</dbReference>
<dbReference type="Pfam" id="PF04227">
    <property type="entry name" value="Indigoidine_A"/>
    <property type="match status" value="1"/>
</dbReference>
<dbReference type="EMBL" id="CP001843">
    <property type="protein sequence ID" value="AEF85982.1"/>
    <property type="molecule type" value="Genomic_DNA"/>
</dbReference>
<keyword evidence="5 6" id="KW-0326">Glycosidase</keyword>
<evidence type="ECO:0000256" key="1">
    <source>
        <dbReference type="ARBA" id="ARBA00022723"/>
    </source>
</evidence>
<sequence>MKAVEKYLDIQGEVREALAKGQAVVALESTIISHGMPYPDNLECAAACERIVREHGAIPATIAILKGRVKIGLTSEDLSYLASAKSVFKCSRRDLGYVLARGLDGATTVAATMILAARAGIRFFATGGVGGVHRGAESTMDISADMTELQTTDVCVISAGVKSILDIGRTLEYLETLGVPVAAFSQNRFPAFYTPDSGFDAPLRLDSAEDAAKMMKIKWDFDLHGGAIIGNPIPKEYAVPPEKINAAIDSALKQAGERGIAGKALTPFLLDKIKELTGGESLEANKHLVYNNAALAADIASAFAALK</sequence>
<dbReference type="KEGG" id="tpi:TREPR_3756"/>
<dbReference type="OrthoDB" id="9805870at2"/>
<comment type="subunit">
    <text evidence="6">Homotrimer.</text>
</comment>
<evidence type="ECO:0000256" key="5">
    <source>
        <dbReference type="ARBA" id="ARBA00023295"/>
    </source>
</evidence>
<reference evidence="8" key="1">
    <citation type="submission" date="2009-12" db="EMBL/GenBank/DDBJ databases">
        <title>Complete sequence of Treponema primitia strain ZAS-2.</title>
        <authorList>
            <person name="Tetu S.G."/>
            <person name="Matson E."/>
            <person name="Ren Q."/>
            <person name="Seshadri R."/>
            <person name="Elbourne L."/>
            <person name="Hassan K.A."/>
            <person name="Durkin A."/>
            <person name="Radune D."/>
            <person name="Mohamoud Y."/>
            <person name="Shay R."/>
            <person name="Jin S."/>
            <person name="Zhang X."/>
            <person name="Lucey K."/>
            <person name="Ballor N.R."/>
            <person name="Ottesen E."/>
            <person name="Rosenthal R."/>
            <person name="Allen A."/>
            <person name="Leadbetter J.R."/>
            <person name="Paulsen I.T."/>
        </authorList>
    </citation>
    <scope>NUCLEOTIDE SEQUENCE [LARGE SCALE GENOMIC DNA]</scope>
    <source>
        <strain evidence="8">ATCC BAA-887 / DSM 12427 / ZAS-2</strain>
    </source>
</reference>
<dbReference type="GO" id="GO:0005737">
    <property type="term" value="C:cytoplasm"/>
    <property type="evidence" value="ECO:0007669"/>
    <property type="project" value="TreeGrafter"/>
</dbReference>
<dbReference type="GO" id="GO:0046872">
    <property type="term" value="F:metal ion binding"/>
    <property type="evidence" value="ECO:0007669"/>
    <property type="project" value="UniProtKB-KW"/>
</dbReference>
<comment type="catalytic activity">
    <reaction evidence="6">
        <text>D-ribose 5-phosphate + uracil = psi-UMP + H2O</text>
        <dbReference type="Rhea" id="RHEA:18337"/>
        <dbReference type="ChEBI" id="CHEBI:15377"/>
        <dbReference type="ChEBI" id="CHEBI:17568"/>
        <dbReference type="ChEBI" id="CHEBI:58380"/>
        <dbReference type="ChEBI" id="CHEBI:78346"/>
        <dbReference type="EC" id="4.2.1.70"/>
    </reaction>
</comment>
<feature type="active site" description="Nucleophile" evidence="6">
    <location>
        <position position="162"/>
    </location>
</feature>
<dbReference type="Proteomes" id="UP000009223">
    <property type="component" value="Chromosome"/>
</dbReference>
<dbReference type="RefSeq" id="WP_015706577.1">
    <property type="nucleotide sequence ID" value="NC_015578.1"/>
</dbReference>
<dbReference type="PANTHER" id="PTHR42909:SF1">
    <property type="entry name" value="CARBOHYDRATE KINASE PFKB DOMAIN-CONTAINING PROTEIN"/>
    <property type="match status" value="1"/>
</dbReference>
<evidence type="ECO:0000256" key="3">
    <source>
        <dbReference type="ARBA" id="ARBA00023211"/>
    </source>
</evidence>
<comment type="function">
    <text evidence="6">Catalyzes the reversible cleavage of pseudouridine 5'-phosphate (PsiMP) to ribose 5-phosphate and uracil. Functions biologically in the cleavage direction, as part of a pseudouridine degradation pathway.</text>
</comment>
<comment type="similarity">
    <text evidence="6">Belongs to the pseudouridine-5'-phosphate glycosidase family.</text>
</comment>
<keyword evidence="2 6" id="KW-0378">Hydrolase</keyword>
<dbReference type="STRING" id="545694.TREPR_3756"/>